<keyword evidence="4" id="KW-0472">Membrane</keyword>
<evidence type="ECO:0000256" key="3">
    <source>
        <dbReference type="ARBA" id="ARBA00022729"/>
    </source>
</evidence>
<organism evidence="7 8">
    <name type="scientific">Paracoccus sulfuroxidans</name>
    <dbReference type="NCBI Taxonomy" id="384678"/>
    <lineage>
        <taxon>Bacteria</taxon>
        <taxon>Pseudomonadati</taxon>
        <taxon>Pseudomonadota</taxon>
        <taxon>Alphaproteobacteria</taxon>
        <taxon>Rhodobacterales</taxon>
        <taxon>Paracoccaceae</taxon>
        <taxon>Paracoccus</taxon>
    </lineage>
</organism>
<name>A0A562P0W8_9RHOB</name>
<dbReference type="Pfam" id="PF06629">
    <property type="entry name" value="MipA"/>
    <property type="match status" value="1"/>
</dbReference>
<proteinExistence type="inferred from homology"/>
<dbReference type="AlphaFoldDB" id="A0A562P0W8"/>
<evidence type="ECO:0000256" key="6">
    <source>
        <dbReference type="SAM" id="SignalP"/>
    </source>
</evidence>
<dbReference type="InterPro" id="IPR010583">
    <property type="entry name" value="MipA"/>
</dbReference>
<keyword evidence="5" id="KW-0998">Cell outer membrane</keyword>
<keyword evidence="3 6" id="KW-0732">Signal</keyword>
<dbReference type="PANTHER" id="PTHR38776">
    <property type="entry name" value="MLTA-INTERACTING PROTEIN-RELATED"/>
    <property type="match status" value="1"/>
</dbReference>
<accession>A0A562P0W8</accession>
<evidence type="ECO:0000256" key="2">
    <source>
        <dbReference type="ARBA" id="ARBA00005722"/>
    </source>
</evidence>
<evidence type="ECO:0000256" key="1">
    <source>
        <dbReference type="ARBA" id="ARBA00004442"/>
    </source>
</evidence>
<protein>
    <submittedName>
        <fullName evidence="7">Outer membrane protein</fullName>
    </submittedName>
</protein>
<feature type="signal peptide" evidence="6">
    <location>
        <begin position="1"/>
        <end position="17"/>
    </location>
</feature>
<dbReference type="RefSeq" id="WP_145395751.1">
    <property type="nucleotide sequence ID" value="NZ_VLKU01000001.1"/>
</dbReference>
<evidence type="ECO:0000256" key="5">
    <source>
        <dbReference type="ARBA" id="ARBA00023237"/>
    </source>
</evidence>
<comment type="subcellular location">
    <subcellularLocation>
        <location evidence="1">Cell outer membrane</location>
    </subcellularLocation>
</comment>
<dbReference type="PANTHER" id="PTHR38776:SF1">
    <property type="entry name" value="MLTA-INTERACTING PROTEIN-RELATED"/>
    <property type="match status" value="1"/>
</dbReference>
<evidence type="ECO:0000313" key="7">
    <source>
        <dbReference type="EMBL" id="TWI37963.1"/>
    </source>
</evidence>
<feature type="chain" id="PRO_5022073302" evidence="6">
    <location>
        <begin position="18"/>
        <end position="248"/>
    </location>
</feature>
<evidence type="ECO:0000313" key="8">
    <source>
        <dbReference type="Proteomes" id="UP000316225"/>
    </source>
</evidence>
<dbReference type="EMBL" id="VLKU01000001">
    <property type="protein sequence ID" value="TWI37963.1"/>
    <property type="molecule type" value="Genomic_DNA"/>
</dbReference>
<keyword evidence="8" id="KW-1185">Reference proteome</keyword>
<dbReference type="OrthoDB" id="5462484at2"/>
<comment type="similarity">
    <text evidence="2">Belongs to the MipA/OmpV family.</text>
</comment>
<reference evidence="7 8" key="1">
    <citation type="journal article" date="2015" name="Stand. Genomic Sci.">
        <title>Genomic Encyclopedia of Bacterial and Archaeal Type Strains, Phase III: the genomes of soil and plant-associated and newly described type strains.</title>
        <authorList>
            <person name="Whitman W.B."/>
            <person name="Woyke T."/>
            <person name="Klenk H.P."/>
            <person name="Zhou Y."/>
            <person name="Lilburn T.G."/>
            <person name="Beck B.J."/>
            <person name="De Vos P."/>
            <person name="Vandamme P."/>
            <person name="Eisen J.A."/>
            <person name="Garrity G."/>
            <person name="Hugenholtz P."/>
            <person name="Kyrpides N.C."/>
        </authorList>
    </citation>
    <scope>NUCLEOTIDE SEQUENCE [LARGE SCALE GENOMIC DNA]</scope>
    <source>
        <strain evidence="7 8">CGMCC 1.5364</strain>
    </source>
</reference>
<dbReference type="GO" id="GO:0009279">
    <property type="term" value="C:cell outer membrane"/>
    <property type="evidence" value="ECO:0007669"/>
    <property type="project" value="UniProtKB-SubCell"/>
</dbReference>
<comment type="caution">
    <text evidence="7">The sequence shown here is derived from an EMBL/GenBank/DDBJ whole genome shotgun (WGS) entry which is preliminary data.</text>
</comment>
<dbReference type="Proteomes" id="UP000316225">
    <property type="component" value="Unassembled WGS sequence"/>
</dbReference>
<gene>
    <name evidence="7" type="ORF">IQ24_00096</name>
</gene>
<sequence length="248" mass="26349">MRCLIPLLFLAAAPVHAQSLDWGNYQLSADVGIGAERGPAYLGADESENSLWLILRNGSLSRRDAAGGETTDGFSIVPSFGYVGKREASDHNALAGMNDVDAAGEVGAKLNYDQGPTRGYVAVRKGFGGHDGLVGEFGAQYRFSPADRLLLTAGAEARFSDGSFSETYFGVTPDESLASGMAAYEPGGGFYAAAINLEARYSLTENMAILGEIEYSRLLGDAADSPLVQSKSEPTVRLGIVRRIDFKF</sequence>
<evidence type="ECO:0000256" key="4">
    <source>
        <dbReference type="ARBA" id="ARBA00023136"/>
    </source>
</evidence>